<evidence type="ECO:0000256" key="11">
    <source>
        <dbReference type="ARBA" id="ARBA00022801"/>
    </source>
</evidence>
<dbReference type="GO" id="GO:0006260">
    <property type="term" value="P:DNA replication"/>
    <property type="evidence" value="ECO:0007669"/>
    <property type="project" value="UniProtKB-KW"/>
</dbReference>
<dbReference type="GeneID" id="26797707"/>
<comment type="subcellular location">
    <subcellularLocation>
        <location evidence="2">Host nucleus</location>
    </subcellularLocation>
</comment>
<evidence type="ECO:0000256" key="4">
    <source>
        <dbReference type="ARBA" id="ARBA00022679"/>
    </source>
</evidence>
<evidence type="ECO:0000256" key="13">
    <source>
        <dbReference type="ARBA" id="ARBA00023125"/>
    </source>
</evidence>
<evidence type="ECO:0000256" key="5">
    <source>
        <dbReference type="ARBA" id="ARBA00022695"/>
    </source>
</evidence>
<keyword evidence="12" id="KW-0190">Covalent protein-DNA linkage</keyword>
<dbReference type="OrthoDB" id="9195at10239"/>
<dbReference type="InterPro" id="IPR000605">
    <property type="entry name" value="Helicase_SF3_ssDNA/RNA_vir"/>
</dbReference>
<comment type="cofactor">
    <cofactor evidence="1">
        <name>Mn(2+)</name>
        <dbReference type="ChEBI" id="CHEBI:29035"/>
    </cofactor>
</comment>
<dbReference type="GO" id="GO:0046872">
    <property type="term" value="F:metal ion binding"/>
    <property type="evidence" value="ECO:0007669"/>
    <property type="project" value="UniProtKB-KW"/>
</dbReference>
<dbReference type="SUPFAM" id="SSF52540">
    <property type="entry name" value="P-loop containing nucleoside triphosphate hydrolases"/>
    <property type="match status" value="1"/>
</dbReference>
<evidence type="ECO:0000256" key="3">
    <source>
        <dbReference type="ARBA" id="ARBA00008545"/>
    </source>
</evidence>
<evidence type="ECO:0000256" key="2">
    <source>
        <dbReference type="ARBA" id="ARBA00004147"/>
    </source>
</evidence>
<evidence type="ECO:0000256" key="12">
    <source>
        <dbReference type="ARBA" id="ARBA00023124"/>
    </source>
</evidence>
<feature type="domain" description="CRESS-DNA virus Rep endonuclease" evidence="18">
    <location>
        <begin position="6"/>
        <end position="102"/>
    </location>
</feature>
<keyword evidence="7" id="KW-0540">Nuclease</keyword>
<evidence type="ECO:0000256" key="6">
    <source>
        <dbReference type="ARBA" id="ARBA00022705"/>
    </source>
</evidence>
<evidence type="ECO:0000256" key="8">
    <source>
        <dbReference type="ARBA" id="ARBA00022723"/>
    </source>
</evidence>
<dbReference type="Pfam" id="PF00910">
    <property type="entry name" value="RNA_helicase"/>
    <property type="match status" value="1"/>
</dbReference>
<dbReference type="KEGG" id="vg:26797707"/>
<evidence type="ECO:0000313" key="20">
    <source>
        <dbReference type="Proteomes" id="UP000201323"/>
    </source>
</evidence>
<keyword evidence="10" id="KW-0255">Endonuclease</keyword>
<dbReference type="Proteomes" id="UP000201323">
    <property type="component" value="Segment"/>
</dbReference>
<keyword evidence="9" id="KW-0547">Nucleotide-binding</keyword>
<keyword evidence="14" id="KW-0511">Multifunctional enzyme</keyword>
<evidence type="ECO:0000256" key="17">
    <source>
        <dbReference type="ARBA" id="ARBA00049360"/>
    </source>
</evidence>
<dbReference type="GO" id="GO:0003723">
    <property type="term" value="F:RNA binding"/>
    <property type="evidence" value="ECO:0007669"/>
    <property type="project" value="InterPro"/>
</dbReference>
<dbReference type="InterPro" id="IPR027417">
    <property type="entry name" value="P-loop_NTPase"/>
</dbReference>
<evidence type="ECO:0000256" key="7">
    <source>
        <dbReference type="ARBA" id="ARBA00022722"/>
    </source>
</evidence>
<reference evidence="19 20" key="1">
    <citation type="journal article" date="2015" name="Front. Microbiol.">
        <title>Discovery, Prevalence, and Persistence of Novel Circular Single-Stranded DNA Viruses in the Ctenophores Mnemiopsis leidyi and Beroe ovata.</title>
        <authorList>
            <person name="Breitbart M."/>
            <person name="Benner B.E."/>
            <person name="Jernigan P.E."/>
            <person name="Rosario K."/>
            <person name="Birsa L.M."/>
            <person name="Harbeitner R.C."/>
            <person name="Fulford S."/>
            <person name="Graham C."/>
            <person name="Walters A."/>
            <person name="Goldsmith D.B."/>
            <person name="Berger S.A."/>
            <person name="Nejstgaard J.C."/>
        </authorList>
    </citation>
    <scope>NUCLEOTIDE SEQUENCE [LARGE SCALE GENOMIC DNA]</scope>
    <source>
        <strain evidence="19">I1216-D11</strain>
    </source>
</reference>
<keyword evidence="8" id="KW-0479">Metal-binding</keyword>
<keyword evidence="5" id="KW-0548">Nucleotidyltransferase</keyword>
<organism evidence="19 20">
    <name type="scientific">Ctenophore-associated circular genome 3</name>
    <dbReference type="NCBI Taxonomy" id="1778572"/>
    <lineage>
        <taxon>Viruses</taxon>
        <taxon>unclassified satellites</taxon>
        <taxon>DNA satellites</taxon>
    </lineage>
</organism>
<dbReference type="GO" id="GO:0042025">
    <property type="term" value="C:host cell nucleus"/>
    <property type="evidence" value="ECO:0007669"/>
    <property type="project" value="UniProtKB-SubCell"/>
</dbReference>
<dbReference type="RefSeq" id="YP_009226571.1">
    <property type="nucleotide sequence ID" value="NC_029114.1"/>
</dbReference>
<evidence type="ECO:0000256" key="10">
    <source>
        <dbReference type="ARBA" id="ARBA00022759"/>
    </source>
</evidence>
<evidence type="ECO:0000256" key="16">
    <source>
        <dbReference type="ARBA" id="ARBA00032243"/>
    </source>
</evidence>
<keyword evidence="13" id="KW-0238">DNA-binding</keyword>
<dbReference type="EMBL" id="KT945168">
    <property type="protein sequence ID" value="ALY05866.1"/>
    <property type="molecule type" value="Genomic_DNA"/>
</dbReference>
<dbReference type="GO" id="GO:0000166">
    <property type="term" value="F:nucleotide binding"/>
    <property type="evidence" value="ECO:0007669"/>
    <property type="project" value="UniProtKB-KW"/>
</dbReference>
<dbReference type="GO" id="GO:0004519">
    <property type="term" value="F:endonuclease activity"/>
    <property type="evidence" value="ECO:0007669"/>
    <property type="project" value="UniProtKB-KW"/>
</dbReference>
<dbReference type="GO" id="GO:0016787">
    <property type="term" value="F:hydrolase activity"/>
    <property type="evidence" value="ECO:0007669"/>
    <property type="project" value="UniProtKB-KW"/>
</dbReference>
<evidence type="ECO:0000256" key="14">
    <source>
        <dbReference type="ARBA" id="ARBA00023268"/>
    </source>
</evidence>
<dbReference type="GO" id="GO:0003677">
    <property type="term" value="F:DNA binding"/>
    <property type="evidence" value="ECO:0007669"/>
    <property type="project" value="UniProtKB-KW"/>
</dbReference>
<dbReference type="GO" id="GO:0016779">
    <property type="term" value="F:nucleotidyltransferase activity"/>
    <property type="evidence" value="ECO:0007669"/>
    <property type="project" value="UniProtKB-KW"/>
</dbReference>
<evidence type="ECO:0000256" key="1">
    <source>
        <dbReference type="ARBA" id="ARBA00001936"/>
    </source>
</evidence>
<name>A0A141MJB5_9VIRU</name>
<dbReference type="PROSITE" id="PS52020">
    <property type="entry name" value="CRESS_DNA_REP"/>
    <property type="match status" value="1"/>
</dbReference>
<dbReference type="InterPro" id="IPR049912">
    <property type="entry name" value="CRESS_DNA_REP"/>
</dbReference>
<keyword evidence="6" id="KW-0235">DNA replication</keyword>
<evidence type="ECO:0000313" key="19">
    <source>
        <dbReference type="EMBL" id="ALY05866.1"/>
    </source>
</evidence>
<dbReference type="Gene3D" id="3.40.1310.20">
    <property type="match status" value="1"/>
</dbReference>
<sequence>MVDSQGTRIVNYVFTWNNYTDDVKAFISNFANDYCKWLVYGEEVGESGTPHLQGCLSLRVKKRITQLRKLGFSCHLEAMKGSPKQAIAYCKKDGNVTEFGDVTRGQGERTDLKRACELIKEGQGMKAVLEECPGVYVRYSRGLRDLALAANIAYEHETTRGIWVYGKSGVGKSHVVRATYPDYFDKSQSKWWDGYDNERVVVLDDLDSDCLGHYLKRWADKYSCTGETKGGTVKLQHRVFVVTSNYLPWALHENEMMAEAISRRFTIYHKRNRDELLEECEILTYADRHNII</sequence>
<evidence type="ECO:0000256" key="15">
    <source>
        <dbReference type="ARBA" id="ARBA00030754"/>
    </source>
</evidence>
<dbReference type="Pfam" id="PF02407">
    <property type="entry name" value="Viral_Rep"/>
    <property type="match status" value="1"/>
</dbReference>
<keyword evidence="4" id="KW-0808">Transferase</keyword>
<comment type="similarity">
    <text evidence="3">Belongs to the nanoviruses/circoviruses replication-associated protein family.</text>
</comment>
<dbReference type="GO" id="GO:0003724">
    <property type="term" value="F:RNA helicase activity"/>
    <property type="evidence" value="ECO:0007669"/>
    <property type="project" value="InterPro"/>
</dbReference>
<protein>
    <recommendedName>
        <fullName evidence="15">ATP-dependent helicase Rep</fullName>
    </recommendedName>
    <alternativeName>
        <fullName evidence="16">RepP</fullName>
    </alternativeName>
</protein>
<keyword evidence="11" id="KW-0378">Hydrolase</keyword>
<accession>A0A141MJB5</accession>
<evidence type="ECO:0000256" key="9">
    <source>
        <dbReference type="ARBA" id="ARBA00022741"/>
    </source>
</evidence>
<proteinExistence type="inferred from homology"/>
<evidence type="ECO:0000259" key="18">
    <source>
        <dbReference type="PROSITE" id="PS52020"/>
    </source>
</evidence>
<comment type="catalytic activity">
    <reaction evidence="17">
        <text>ATP + H2O = ADP + phosphate + H(+)</text>
        <dbReference type="Rhea" id="RHEA:13065"/>
        <dbReference type="ChEBI" id="CHEBI:15377"/>
        <dbReference type="ChEBI" id="CHEBI:15378"/>
        <dbReference type="ChEBI" id="CHEBI:30616"/>
        <dbReference type="ChEBI" id="CHEBI:43474"/>
        <dbReference type="ChEBI" id="CHEBI:456216"/>
    </reaction>
</comment>